<keyword evidence="1" id="KW-0472">Membrane</keyword>
<sequence length="334" mass="34144">MLGGVALLLAWPRPEEDIHREIIAALRAELTPAMIAQALDAGDADGAELLAEAAELAGIGVPKPIADRLAAEMAPWKQAARKAADCGKGAVLGRAAGVAGIACSVVADMTLLGDVRDATVELSKPLRGEEPDSLILGLAAAGLVLEVAAPATGGASLGAKGGTAVLKVGAKSRLIARRLLDEVGGVLSSAIRPGPLKALAPADLADVPRLRRAMGESVDLRRLAPLTEAGTSLARIAEKGALGDAVMVARTARTLDDVKTAEKLASVFGKRTGAVLKVLGAKAFDLVALAVRLVWALLGLCFGALCWLVAGLIALRGMVRLIKRLFRPSSLVGS</sequence>
<dbReference type="STRING" id="1244869.H261_02861"/>
<dbReference type="OrthoDB" id="171849at204441"/>
<dbReference type="Proteomes" id="UP000011744">
    <property type="component" value="Unassembled WGS sequence"/>
</dbReference>
<protein>
    <submittedName>
        <fullName evidence="2">Uncharacterized protein</fullName>
    </submittedName>
</protein>
<name>M2ZVZ3_9PROT</name>
<evidence type="ECO:0000313" key="2">
    <source>
        <dbReference type="EMBL" id="EME71567.1"/>
    </source>
</evidence>
<reference evidence="2 3" key="1">
    <citation type="journal article" date="2014" name="Genome Announc.">
        <title>Draft Genome Sequence of Magnetospirillum sp. Strain SO-1, a Freshwater Magnetotactic Bacterium Isolated from the Ol'khovka River, Russia.</title>
        <authorList>
            <person name="Grouzdev D.S."/>
            <person name="Dziuba M.V."/>
            <person name="Sukhacheva M.S."/>
            <person name="Mardanov A.V."/>
            <person name="Beletskiy A.V."/>
            <person name="Kuznetsov B.B."/>
            <person name="Skryabin K.G."/>
        </authorList>
    </citation>
    <scope>NUCLEOTIDE SEQUENCE [LARGE SCALE GENOMIC DNA]</scope>
    <source>
        <strain evidence="2 3">SO-1</strain>
    </source>
</reference>
<dbReference type="eggNOG" id="ENOG5031HEF">
    <property type="taxonomic scope" value="Bacteria"/>
</dbReference>
<dbReference type="PATRIC" id="fig|1244869.3.peg.571"/>
<dbReference type="AlphaFoldDB" id="M2ZVZ3"/>
<evidence type="ECO:0000256" key="1">
    <source>
        <dbReference type="SAM" id="Phobius"/>
    </source>
</evidence>
<gene>
    <name evidence="2" type="ORF">H261_02861</name>
</gene>
<accession>M2ZVZ3</accession>
<keyword evidence="3" id="KW-1185">Reference proteome</keyword>
<organism evidence="2 3">
    <name type="scientific">Paramagnetospirillum caucaseum</name>
    <dbReference type="NCBI Taxonomy" id="1244869"/>
    <lineage>
        <taxon>Bacteria</taxon>
        <taxon>Pseudomonadati</taxon>
        <taxon>Pseudomonadota</taxon>
        <taxon>Alphaproteobacteria</taxon>
        <taxon>Rhodospirillales</taxon>
        <taxon>Magnetospirillaceae</taxon>
        <taxon>Paramagnetospirillum</taxon>
    </lineage>
</organism>
<evidence type="ECO:0000313" key="3">
    <source>
        <dbReference type="Proteomes" id="UP000011744"/>
    </source>
</evidence>
<keyword evidence="1" id="KW-1133">Transmembrane helix</keyword>
<keyword evidence="1" id="KW-0812">Transmembrane</keyword>
<proteinExistence type="predicted"/>
<feature type="transmembrane region" description="Helical" evidence="1">
    <location>
        <begin position="293"/>
        <end position="315"/>
    </location>
</feature>
<dbReference type="EMBL" id="AONQ01000004">
    <property type="protein sequence ID" value="EME71567.1"/>
    <property type="molecule type" value="Genomic_DNA"/>
</dbReference>
<comment type="caution">
    <text evidence="2">The sequence shown here is derived from an EMBL/GenBank/DDBJ whole genome shotgun (WGS) entry which is preliminary data.</text>
</comment>